<dbReference type="PANTHER" id="PTHR30024:SF47">
    <property type="entry name" value="TAURINE-BINDING PERIPLASMIC PROTEIN"/>
    <property type="match status" value="1"/>
</dbReference>
<dbReference type="Proteomes" id="UP000192746">
    <property type="component" value="Unassembled WGS sequence"/>
</dbReference>
<dbReference type="InterPro" id="IPR054364">
    <property type="entry name" value="Ca3427-like_PBP2"/>
</dbReference>
<dbReference type="GO" id="GO:0042597">
    <property type="term" value="C:periplasmic space"/>
    <property type="evidence" value="ECO:0007669"/>
    <property type="project" value="UniProtKB-SubCell"/>
</dbReference>
<reference evidence="5 6" key="1">
    <citation type="submission" date="2013-04" db="EMBL/GenBank/DDBJ databases">
        <title>Zunongwangia sp. 22II14-10F7 Genome Sequencing.</title>
        <authorList>
            <person name="Lai Q."/>
            <person name="Shao Z."/>
        </authorList>
    </citation>
    <scope>NUCLEOTIDE SEQUENCE [LARGE SCALE GENOMIC DNA]</scope>
    <source>
        <strain evidence="5 6">22II14-10F7</strain>
    </source>
</reference>
<evidence type="ECO:0000259" key="4">
    <source>
        <dbReference type="Pfam" id="PF22384"/>
    </source>
</evidence>
<evidence type="ECO:0000313" key="6">
    <source>
        <dbReference type="Proteomes" id="UP000192746"/>
    </source>
</evidence>
<dbReference type="Gene3D" id="3.40.190.10">
    <property type="entry name" value="Periplasmic binding protein-like II"/>
    <property type="match status" value="2"/>
</dbReference>
<evidence type="ECO:0000256" key="2">
    <source>
        <dbReference type="ARBA" id="ARBA00010742"/>
    </source>
</evidence>
<protein>
    <submittedName>
        <fullName evidence="5">Periplasmic substrate-binding protein</fullName>
    </submittedName>
</protein>
<evidence type="ECO:0000256" key="3">
    <source>
        <dbReference type="ARBA" id="ARBA00022729"/>
    </source>
</evidence>
<evidence type="ECO:0000256" key="1">
    <source>
        <dbReference type="ARBA" id="ARBA00004418"/>
    </source>
</evidence>
<dbReference type="Pfam" id="PF22384">
    <property type="entry name" value="PBP2_Ca3427_like"/>
    <property type="match status" value="1"/>
</dbReference>
<dbReference type="EMBL" id="ARYN01000004">
    <property type="protein sequence ID" value="ORL46496.1"/>
    <property type="molecule type" value="Genomic_DNA"/>
</dbReference>
<dbReference type="RefSeq" id="WP_084840700.1">
    <property type="nucleotide sequence ID" value="NZ_ARYN01000004.1"/>
</dbReference>
<organism evidence="5 6">
    <name type="scientific">Zunongwangia atlantica 22II14-10F7</name>
    <dbReference type="NCBI Taxonomy" id="1185767"/>
    <lineage>
        <taxon>Bacteria</taxon>
        <taxon>Pseudomonadati</taxon>
        <taxon>Bacteroidota</taxon>
        <taxon>Flavobacteriia</taxon>
        <taxon>Flavobacteriales</taxon>
        <taxon>Flavobacteriaceae</taxon>
        <taxon>Zunongwangia</taxon>
    </lineage>
</organism>
<dbReference type="AlphaFoldDB" id="A0A1Y1T632"/>
<gene>
    <name evidence="5" type="ORF">IIF7_05612</name>
</gene>
<feature type="domain" description="Ca3427-like PBP 2" evidence="4">
    <location>
        <begin position="87"/>
        <end position="178"/>
    </location>
</feature>
<dbReference type="PANTHER" id="PTHR30024">
    <property type="entry name" value="ALIPHATIC SULFONATES-BINDING PROTEIN-RELATED"/>
    <property type="match status" value="1"/>
</dbReference>
<evidence type="ECO:0000313" key="5">
    <source>
        <dbReference type="EMBL" id="ORL46496.1"/>
    </source>
</evidence>
<name>A0A1Y1T632_9FLAO</name>
<dbReference type="CDD" id="cd13637">
    <property type="entry name" value="PBP2_Ca3427_like"/>
    <property type="match status" value="1"/>
</dbReference>
<dbReference type="SUPFAM" id="SSF53850">
    <property type="entry name" value="Periplasmic binding protein-like II"/>
    <property type="match status" value="1"/>
</dbReference>
<comment type="subcellular location">
    <subcellularLocation>
        <location evidence="1">Periplasm</location>
    </subcellularLocation>
</comment>
<comment type="similarity">
    <text evidence="2">Belongs to the bacterial solute-binding protein SsuA/TauA family.</text>
</comment>
<proteinExistence type="inferred from homology"/>
<dbReference type="STRING" id="1185767.IIF7_05612"/>
<dbReference type="OrthoDB" id="6191474at2"/>
<sequence length="283" mass="32074">MKTLKVGGVPEHFNLPWHLCIENDEFKNEDINVIWKDFPDGTGAMTRALRSGEIDVAVLLTEGAVKDIISGNEAKIVQSYIGSSLIWGIHVDANSEYQNIQDLEGKKVAISRVGSGSQLMAYVNAQNQGWDPSSLEFEIVGDINGAIEALKEGRADYFMWEHFTTKPLVDNSTFRRVADCPTPWPCFVIAVKNKVLKFDYADVRKMTDIVNKKSSEILNIPGIDKVFAERYEQKIEDIRKWMEITSWSQHQISEEDLEEVQQQLLKLDLISNTIDSSCILYNL</sequence>
<keyword evidence="3" id="KW-0732">Signal</keyword>
<accession>A0A1Y1T632</accession>
<comment type="caution">
    <text evidence="5">The sequence shown here is derived from an EMBL/GenBank/DDBJ whole genome shotgun (WGS) entry which is preliminary data.</text>
</comment>
<keyword evidence="6" id="KW-1185">Reference proteome</keyword>